<dbReference type="NCBIfam" id="TIGR01244">
    <property type="entry name" value="TIGR01244 family sulfur transferase"/>
    <property type="match status" value="1"/>
</dbReference>
<dbReference type="AlphaFoldDB" id="A0A1I2Z283"/>
<sequence length="146" mass="16169">MDIQPLDDCLSVTAQPRLEELDQLAAQGFRTIISNRPRGESEDQPDPAALKARAESLGMHWHEIPVEPGNYSQADIDRFAKVLDDAPKPILGFCRTGKRVAHLWAFSQAPSWPLAQLIDNAQAAGYDLTPLREQLAQQASQPGDRE</sequence>
<dbReference type="Gene3D" id="3.90.190.10">
    <property type="entry name" value="Protein tyrosine phosphatase superfamily"/>
    <property type="match status" value="1"/>
</dbReference>
<organism evidence="2 3">
    <name type="scientific">Modicisalibacter xianhensis</name>
    <dbReference type="NCBI Taxonomy" id="442341"/>
    <lineage>
        <taxon>Bacteria</taxon>
        <taxon>Pseudomonadati</taxon>
        <taxon>Pseudomonadota</taxon>
        <taxon>Gammaproteobacteria</taxon>
        <taxon>Oceanospirillales</taxon>
        <taxon>Halomonadaceae</taxon>
        <taxon>Modicisalibacter</taxon>
    </lineage>
</organism>
<dbReference type="EMBL" id="FOPY01000002">
    <property type="protein sequence ID" value="SFH31953.1"/>
    <property type="molecule type" value="Genomic_DNA"/>
</dbReference>
<evidence type="ECO:0000259" key="1">
    <source>
        <dbReference type="Pfam" id="PF04273"/>
    </source>
</evidence>
<dbReference type="InterPro" id="IPR029021">
    <property type="entry name" value="Prot-tyrosine_phosphatase-like"/>
</dbReference>
<dbReference type="InterPro" id="IPR005939">
    <property type="entry name" value="BLH_phosphatase-like"/>
</dbReference>
<accession>A0A1I2Z283</accession>
<keyword evidence="3" id="KW-1185">Reference proteome</keyword>
<feature type="domain" description="Beta-lactamase hydrolase-like protein phosphatase-like" evidence="1">
    <location>
        <begin position="3"/>
        <end position="109"/>
    </location>
</feature>
<dbReference type="GO" id="GO:0016787">
    <property type="term" value="F:hydrolase activity"/>
    <property type="evidence" value="ECO:0007669"/>
    <property type="project" value="InterPro"/>
</dbReference>
<dbReference type="RefSeq" id="WP_092843721.1">
    <property type="nucleotide sequence ID" value="NZ_FOPY01000002.1"/>
</dbReference>
<evidence type="ECO:0000313" key="2">
    <source>
        <dbReference type="EMBL" id="SFH31953.1"/>
    </source>
</evidence>
<dbReference type="STRING" id="442341.SAMN04487959_102311"/>
<protein>
    <submittedName>
        <fullName evidence="2">TIGR01244 family protein</fullName>
    </submittedName>
</protein>
<name>A0A1I2Z283_9GAMM</name>
<dbReference type="SUPFAM" id="SSF52799">
    <property type="entry name" value="(Phosphotyrosine protein) phosphatases II"/>
    <property type="match status" value="1"/>
</dbReference>
<gene>
    <name evidence="2" type="ORF">SAMN04487959_102311</name>
</gene>
<reference evidence="2 3" key="1">
    <citation type="submission" date="2016-10" db="EMBL/GenBank/DDBJ databases">
        <authorList>
            <person name="de Groot N.N."/>
        </authorList>
    </citation>
    <scope>NUCLEOTIDE SEQUENCE [LARGE SCALE GENOMIC DNA]</scope>
    <source>
        <strain evidence="2 3">CGMCC 1.6848</strain>
    </source>
</reference>
<evidence type="ECO:0000313" key="3">
    <source>
        <dbReference type="Proteomes" id="UP000199040"/>
    </source>
</evidence>
<dbReference type="Proteomes" id="UP000199040">
    <property type="component" value="Unassembled WGS sequence"/>
</dbReference>
<proteinExistence type="predicted"/>
<dbReference type="Pfam" id="PF04273">
    <property type="entry name" value="BLH_phosphatase"/>
    <property type="match status" value="1"/>
</dbReference>